<accession>A0A4S2MRI5</accession>
<sequence>MMKRTQVSASTPFRTKTQPEGGIQVDEWEIALLRIMTGFYHSADFYGFIVKSLMSLWGGSVQELEHHGFFIVLPSNHGFPTEHVVLRGNTRVITTISPSEDIQRLPLRLHIRLISYMSYATSKTVMAAFCTNGSSSPVCTGKISRGAGSVPAAVLWRPLRVHVWESSATMTRKHPRAA</sequence>
<dbReference type="InParanoid" id="A0A4S2MRI5"/>
<name>A0A4S2MRI5_9PEZI</name>
<dbReference type="AlphaFoldDB" id="A0A4S2MRI5"/>
<reference evidence="1 2" key="1">
    <citation type="submission" date="2019-04" db="EMBL/GenBank/DDBJ databases">
        <title>Comparative genomics and transcriptomics to analyze fruiting body development in filamentous ascomycetes.</title>
        <authorList>
            <consortium name="DOE Joint Genome Institute"/>
            <person name="Lutkenhaus R."/>
            <person name="Traeger S."/>
            <person name="Breuer J."/>
            <person name="Kuo A."/>
            <person name="Lipzen A."/>
            <person name="Pangilinan J."/>
            <person name="Dilworth D."/>
            <person name="Sandor L."/>
            <person name="Poggeler S."/>
            <person name="Barry K."/>
            <person name="Grigoriev I.V."/>
            <person name="Nowrousian M."/>
        </authorList>
    </citation>
    <scope>NUCLEOTIDE SEQUENCE [LARGE SCALE GENOMIC DNA]</scope>
    <source>
        <strain evidence="1 2">CBS 389.68</strain>
    </source>
</reference>
<keyword evidence="2" id="KW-1185">Reference proteome</keyword>
<organism evidence="1 2">
    <name type="scientific">Ascodesmis nigricans</name>
    <dbReference type="NCBI Taxonomy" id="341454"/>
    <lineage>
        <taxon>Eukaryota</taxon>
        <taxon>Fungi</taxon>
        <taxon>Dikarya</taxon>
        <taxon>Ascomycota</taxon>
        <taxon>Pezizomycotina</taxon>
        <taxon>Pezizomycetes</taxon>
        <taxon>Pezizales</taxon>
        <taxon>Ascodesmidaceae</taxon>
        <taxon>Ascodesmis</taxon>
    </lineage>
</organism>
<protein>
    <submittedName>
        <fullName evidence="1">Uncharacterized protein</fullName>
    </submittedName>
</protein>
<dbReference type="Proteomes" id="UP000298138">
    <property type="component" value="Unassembled WGS sequence"/>
</dbReference>
<evidence type="ECO:0000313" key="2">
    <source>
        <dbReference type="Proteomes" id="UP000298138"/>
    </source>
</evidence>
<dbReference type="EMBL" id="ML220140">
    <property type="protein sequence ID" value="TGZ78559.1"/>
    <property type="molecule type" value="Genomic_DNA"/>
</dbReference>
<proteinExistence type="predicted"/>
<gene>
    <name evidence="1" type="ORF">EX30DRAFT_135884</name>
</gene>
<evidence type="ECO:0000313" key="1">
    <source>
        <dbReference type="EMBL" id="TGZ78559.1"/>
    </source>
</evidence>